<protein>
    <submittedName>
        <fullName evidence="1">Uncharacterized protein</fullName>
    </submittedName>
</protein>
<sequence length="65" mass="7582">MFRLLPLPPTLVYKFWFLTDKSQDLTQGFSLASFYFCLIYTKMGSLHQICCVSILLLDNTENNLK</sequence>
<evidence type="ECO:0000313" key="1">
    <source>
        <dbReference type="EMBL" id="JAH61518.1"/>
    </source>
</evidence>
<reference evidence="1" key="1">
    <citation type="submission" date="2014-11" db="EMBL/GenBank/DDBJ databases">
        <authorList>
            <person name="Amaro Gonzalez C."/>
        </authorList>
    </citation>
    <scope>NUCLEOTIDE SEQUENCE</scope>
</reference>
<organism evidence="1">
    <name type="scientific">Anguilla anguilla</name>
    <name type="common">European freshwater eel</name>
    <name type="synonym">Muraena anguilla</name>
    <dbReference type="NCBI Taxonomy" id="7936"/>
    <lineage>
        <taxon>Eukaryota</taxon>
        <taxon>Metazoa</taxon>
        <taxon>Chordata</taxon>
        <taxon>Craniata</taxon>
        <taxon>Vertebrata</taxon>
        <taxon>Euteleostomi</taxon>
        <taxon>Actinopterygii</taxon>
        <taxon>Neopterygii</taxon>
        <taxon>Teleostei</taxon>
        <taxon>Anguilliformes</taxon>
        <taxon>Anguillidae</taxon>
        <taxon>Anguilla</taxon>
    </lineage>
</organism>
<dbReference type="EMBL" id="GBXM01047059">
    <property type="protein sequence ID" value="JAH61518.1"/>
    <property type="molecule type" value="Transcribed_RNA"/>
</dbReference>
<accession>A0A0E9U979</accession>
<name>A0A0E9U979_ANGAN</name>
<proteinExistence type="predicted"/>
<reference evidence="1" key="2">
    <citation type="journal article" date="2015" name="Fish Shellfish Immunol.">
        <title>Early steps in the European eel (Anguilla anguilla)-Vibrio vulnificus interaction in the gills: Role of the RtxA13 toxin.</title>
        <authorList>
            <person name="Callol A."/>
            <person name="Pajuelo D."/>
            <person name="Ebbesson L."/>
            <person name="Teles M."/>
            <person name="MacKenzie S."/>
            <person name="Amaro C."/>
        </authorList>
    </citation>
    <scope>NUCLEOTIDE SEQUENCE</scope>
</reference>
<dbReference type="AlphaFoldDB" id="A0A0E9U979"/>